<name>J4IB16_9APHY</name>
<dbReference type="GeneID" id="24098787"/>
<feature type="region of interest" description="Disordered" evidence="1">
    <location>
        <begin position="23"/>
        <end position="51"/>
    </location>
</feature>
<organism evidence="2 3">
    <name type="scientific">Fibroporia radiculosa</name>
    <dbReference type="NCBI Taxonomy" id="599839"/>
    <lineage>
        <taxon>Eukaryota</taxon>
        <taxon>Fungi</taxon>
        <taxon>Dikarya</taxon>
        <taxon>Basidiomycota</taxon>
        <taxon>Agaricomycotina</taxon>
        <taxon>Agaricomycetes</taxon>
        <taxon>Polyporales</taxon>
        <taxon>Fibroporiaceae</taxon>
        <taxon>Fibroporia</taxon>
    </lineage>
</organism>
<dbReference type="Proteomes" id="UP000006352">
    <property type="component" value="Unassembled WGS sequence"/>
</dbReference>
<evidence type="ECO:0000256" key="1">
    <source>
        <dbReference type="SAM" id="MobiDB-lite"/>
    </source>
</evidence>
<feature type="compositionally biased region" description="Low complexity" evidence="1">
    <location>
        <begin position="774"/>
        <end position="790"/>
    </location>
</feature>
<feature type="compositionally biased region" description="Basic and acidic residues" evidence="1">
    <location>
        <begin position="754"/>
        <end position="765"/>
    </location>
</feature>
<accession>J4IB16</accession>
<feature type="compositionally biased region" description="Polar residues" evidence="1">
    <location>
        <begin position="666"/>
        <end position="680"/>
    </location>
</feature>
<evidence type="ECO:0000313" key="3">
    <source>
        <dbReference type="Proteomes" id="UP000006352"/>
    </source>
</evidence>
<feature type="compositionally biased region" description="Basic residues" evidence="1">
    <location>
        <begin position="581"/>
        <end position="595"/>
    </location>
</feature>
<evidence type="ECO:0000313" key="2">
    <source>
        <dbReference type="EMBL" id="CCM03876.1"/>
    </source>
</evidence>
<protein>
    <submittedName>
        <fullName evidence="2">Uncharacterized protein</fullName>
    </submittedName>
</protein>
<dbReference type="OrthoDB" id="5348546at2759"/>
<dbReference type="EMBL" id="HE797132">
    <property type="protein sequence ID" value="CCM03876.1"/>
    <property type="molecule type" value="Genomic_DNA"/>
</dbReference>
<feature type="compositionally biased region" description="Basic and acidic residues" evidence="1">
    <location>
        <begin position="654"/>
        <end position="665"/>
    </location>
</feature>
<gene>
    <name evidence="2" type="ORF">FIBRA_06027</name>
</gene>
<feature type="region of interest" description="Disordered" evidence="1">
    <location>
        <begin position="233"/>
        <end position="278"/>
    </location>
</feature>
<dbReference type="InParanoid" id="J4IB16"/>
<dbReference type="HOGENOM" id="CLU_348197_0_0_1"/>
<sequence>MASSLPPLRALPLKYRRKSLTASDVEDQLSAHSPSNACSSSPPPRRNASYYTPYPYQADAYYSSASSSPVASSAMLSSIPNSPVEYARIREQSSPIHGRASEYAVHARDLHDDEAADAITYQDVPLELHPKCSAYSAYVRTGYTVPLSPLLPSLDVRFASRNPHHSPSDASEELPLNSDYGVDGLEDGDHGARDDDPIDDGDDMMFDMDILLHRRRISFSTSAEREKPFVRPRASLGGRTTSCPPAHNSTTLTMTRPIPRTNSRSDPIPTLPMSRMPSDVCNRQPLLRLDGPSGSYFCATPSTPSTSASLVPPLPSSPLMPVDLSSHFSEAFNPTPTPSSSILESHRRSSMLPSPSLSMDLVDETPMTRRMHIGGQDYSPTLHNAVQDCPFTPSARSFVRSTSSLFSLLNPTPEPDSMSKPSLLLRLHNDTHEPPSAFVEVHSPVNSPLDVEFASTSVELPLPSFGVSALNGDCAAMLEVNAIADDNASVSDGDVIDDARSSPLVSLTPSRPSTPENDYQFSSPLSSPLSLCHTQAHVRAFPSSPRSSPLSTPPSSPRLCVQDVASSPSRPPAVDSSVGNRRPRKHTGERKRNHAAQRCPLPSSSAAPTTSESKDGLNSKKRVRSKDDGQRQRKRPRVSHPVASKTSAASPGHDPPRNDGAREPTRTSGKPRSKPTTTWQDHGKVDKSLLEVKRRKEGSNERSKKRLKVVLSDSESEEEDVAAKAKVRAKAGEREKENKSSQGRLLGLTTAAKQAEKEMKRKAECTAEEEGENTVPSSSVKTSASSSAPSRLNKQRSSQDSLKHVVAPTPSLSRSIDLPLPLTELQGMLIETLATSRASSLPASSLYNGIIASRPALKDSPSISTGGCMSKNEWIAVIEDVLETGCKASGVFDKVENNGKGSADHMLEAQWFYVPEKDDDQERATLIRSMMPRPGKRSETKKSKQYYWRPLGKISRWDPEDDL</sequence>
<feature type="compositionally biased region" description="Polar residues" evidence="1">
    <location>
        <begin position="238"/>
        <end position="265"/>
    </location>
</feature>
<keyword evidence="3" id="KW-1185">Reference proteome</keyword>
<feature type="region of interest" description="Disordered" evidence="1">
    <location>
        <begin position="335"/>
        <end position="359"/>
    </location>
</feature>
<feature type="region of interest" description="Disordered" evidence="1">
    <location>
        <begin position="540"/>
        <end position="808"/>
    </location>
</feature>
<reference evidence="2 3" key="1">
    <citation type="journal article" date="2012" name="Appl. Environ. Microbiol.">
        <title>Short-read sequencing for genomic analysis of the brown rot fungus Fibroporia radiculosa.</title>
        <authorList>
            <person name="Tang J.D."/>
            <person name="Perkins A.D."/>
            <person name="Sonstegard T.S."/>
            <person name="Schroeder S.G."/>
            <person name="Burgess S.C."/>
            <person name="Diehl S.V."/>
        </authorList>
    </citation>
    <scope>NUCLEOTIDE SEQUENCE [LARGE SCALE GENOMIC DNA]</scope>
    <source>
        <strain evidence="2 3">TFFH 294</strain>
    </source>
</reference>
<feature type="compositionally biased region" description="Low complexity" evidence="1">
    <location>
        <begin position="30"/>
        <end position="51"/>
    </location>
</feature>
<dbReference type="RefSeq" id="XP_012183159.1">
    <property type="nucleotide sequence ID" value="XM_012327769.1"/>
</dbReference>
<dbReference type="STRING" id="599839.J4IB16"/>
<proteinExistence type="predicted"/>
<feature type="compositionally biased region" description="Low complexity" evidence="1">
    <location>
        <begin position="602"/>
        <end position="611"/>
    </location>
</feature>
<feature type="region of interest" description="Disordered" evidence="1">
    <location>
        <begin position="501"/>
        <end position="526"/>
    </location>
</feature>
<feature type="compositionally biased region" description="Basic and acidic residues" evidence="1">
    <location>
        <begin position="730"/>
        <end position="739"/>
    </location>
</feature>
<feature type="compositionally biased region" description="Basic and acidic residues" evidence="1">
    <location>
        <begin position="681"/>
        <end position="702"/>
    </location>
</feature>
<feature type="compositionally biased region" description="Low complexity" evidence="1">
    <location>
        <begin position="350"/>
        <end position="359"/>
    </location>
</feature>
<dbReference type="AlphaFoldDB" id="J4IB16"/>
<feature type="compositionally biased region" description="Polar residues" evidence="1">
    <location>
        <begin position="503"/>
        <end position="521"/>
    </location>
</feature>
<feature type="region of interest" description="Disordered" evidence="1">
    <location>
        <begin position="162"/>
        <end position="200"/>
    </location>
</feature>